<accession>A0A9D1NSW5</accession>
<reference evidence="2" key="2">
    <citation type="journal article" date="2021" name="PeerJ">
        <title>Extensive microbial diversity within the chicken gut microbiome revealed by metagenomics and culture.</title>
        <authorList>
            <person name="Gilroy R."/>
            <person name="Ravi A."/>
            <person name="Getino M."/>
            <person name="Pursley I."/>
            <person name="Horton D.L."/>
            <person name="Alikhan N.F."/>
            <person name="Baker D."/>
            <person name="Gharbi K."/>
            <person name="Hall N."/>
            <person name="Watson M."/>
            <person name="Adriaenssens E.M."/>
            <person name="Foster-Nyarko E."/>
            <person name="Jarju S."/>
            <person name="Secka A."/>
            <person name="Antonio M."/>
            <person name="Oren A."/>
            <person name="Chaudhuri R.R."/>
            <person name="La Ragione R."/>
            <person name="Hildebrand F."/>
            <person name="Pallen M.J."/>
        </authorList>
    </citation>
    <scope>NUCLEOTIDE SEQUENCE</scope>
    <source>
        <strain evidence="2">ChiBcec2-4451</strain>
    </source>
</reference>
<sequence>MDILKLKKVTSMEKVFPFTEPTGEGMEDVLTGLKGETVSFQIAFFWDGFRKSRATANVISPVSEHVRVRSVKLVPCEYPTHRKFDEDYLTDQPGLYPDLLTDIPSWGVDLVPGHWNSLWVDLECAEDLEAGTYPVQIDMVREGEVLGTAMVALEVLDATLPSMPVPHTEWFHTDCLANYYHVEVFSEEYWRIVENFVRLAVKRKCNMLLTPVFTPPLDTAVGGERLTVQLVDVKVTADGYQFGYDKFERWVEMCCRCGIEYFEISHLFSQWGATMAPKIMGEKDGQLVQLFGWDTDATGPEYRDFMHQFLVSLTGELKKLGIAEKTYFHVSDEPEASQFESYKAAKEMVEKDLEGYQMIDALSDYSFFEKGVVSQPVCAVDHIQPFIEKRPEKLWGYYCTGQYLDVTNRFIVQPGYRTRILGAQMYKFRLDGFLHWGYNFYNAEHSIFTIDPYRCTDAAGAFPSGDPFLVYPGADGVPEESMRIMLMDEAMSDLCAMKYLESLAGRDVVMACLEPEGEEKIEFKSYPRSCAYITGMRKRIHQAIRKYGKR</sequence>
<comment type="caution">
    <text evidence="2">The sequence shown here is derived from an EMBL/GenBank/DDBJ whole genome shotgun (WGS) entry which is preliminary data.</text>
</comment>
<dbReference type="EMBL" id="DVON01000040">
    <property type="protein sequence ID" value="HIV11917.1"/>
    <property type="molecule type" value="Genomic_DNA"/>
</dbReference>
<feature type="domain" description="Glycoside hydrolase 123 catalytic" evidence="1">
    <location>
        <begin position="170"/>
        <end position="499"/>
    </location>
</feature>
<evidence type="ECO:0000259" key="1">
    <source>
        <dbReference type="Pfam" id="PF13320"/>
    </source>
</evidence>
<name>A0A9D1NSW5_9FIRM</name>
<dbReference type="Proteomes" id="UP000886723">
    <property type="component" value="Unassembled WGS sequence"/>
</dbReference>
<proteinExistence type="predicted"/>
<evidence type="ECO:0000313" key="3">
    <source>
        <dbReference type="Proteomes" id="UP000886723"/>
    </source>
</evidence>
<dbReference type="InterPro" id="IPR025150">
    <property type="entry name" value="GH123_cat"/>
</dbReference>
<gene>
    <name evidence="2" type="ORF">IAA63_02085</name>
</gene>
<dbReference type="Pfam" id="PF13320">
    <property type="entry name" value="GH123_cat"/>
    <property type="match status" value="1"/>
</dbReference>
<dbReference type="AlphaFoldDB" id="A0A9D1NSW5"/>
<organism evidence="2 3">
    <name type="scientific">Candidatus Pullilachnospira stercoravium</name>
    <dbReference type="NCBI Taxonomy" id="2840913"/>
    <lineage>
        <taxon>Bacteria</taxon>
        <taxon>Bacillati</taxon>
        <taxon>Bacillota</taxon>
        <taxon>Clostridia</taxon>
        <taxon>Lachnospirales</taxon>
        <taxon>Lachnospiraceae</taxon>
        <taxon>Lachnospiraceae incertae sedis</taxon>
        <taxon>Candidatus Pullilachnospira</taxon>
    </lineage>
</organism>
<protein>
    <submittedName>
        <fullName evidence="2">DUF4091 domain-containing protein</fullName>
    </submittedName>
</protein>
<evidence type="ECO:0000313" key="2">
    <source>
        <dbReference type="EMBL" id="HIV11917.1"/>
    </source>
</evidence>
<reference evidence="2" key="1">
    <citation type="submission" date="2020-10" db="EMBL/GenBank/DDBJ databases">
        <authorList>
            <person name="Gilroy R."/>
        </authorList>
    </citation>
    <scope>NUCLEOTIDE SEQUENCE</scope>
    <source>
        <strain evidence="2">ChiBcec2-4451</strain>
    </source>
</reference>